<keyword evidence="2" id="KW-0810">Translation regulation</keyword>
<dbReference type="PANTHER" id="PTHR21043">
    <property type="entry name" value="IOJAP SUPERFAMILY ORTHOLOG"/>
    <property type="match status" value="1"/>
</dbReference>
<keyword evidence="2" id="KW-0963">Cytoplasm</keyword>
<dbReference type="InterPro" id="IPR004394">
    <property type="entry name" value="Iojap/RsfS/C7orf30"/>
</dbReference>
<dbReference type="NCBIfam" id="TIGR00090">
    <property type="entry name" value="rsfS_iojap_ybeB"/>
    <property type="match status" value="1"/>
</dbReference>
<reference evidence="4 5" key="1">
    <citation type="submission" date="2019-02" db="EMBL/GenBank/DDBJ databases">
        <title>Deep-cultivation of Planctomycetes and their phenomic and genomic characterization uncovers novel biology.</title>
        <authorList>
            <person name="Wiegand S."/>
            <person name="Jogler M."/>
            <person name="Boedeker C."/>
            <person name="Pinto D."/>
            <person name="Vollmers J."/>
            <person name="Rivas-Marin E."/>
            <person name="Kohn T."/>
            <person name="Peeters S.H."/>
            <person name="Heuer A."/>
            <person name="Rast P."/>
            <person name="Oberbeckmann S."/>
            <person name="Bunk B."/>
            <person name="Jeske O."/>
            <person name="Meyerdierks A."/>
            <person name="Storesund J.E."/>
            <person name="Kallscheuer N."/>
            <person name="Luecker S."/>
            <person name="Lage O.M."/>
            <person name="Pohl T."/>
            <person name="Merkel B.J."/>
            <person name="Hornburger P."/>
            <person name="Mueller R.-W."/>
            <person name="Bruemmer F."/>
            <person name="Labrenz M."/>
            <person name="Spormann A.M."/>
            <person name="Op Den Camp H."/>
            <person name="Overmann J."/>
            <person name="Amann R."/>
            <person name="Jetten M.S.M."/>
            <person name="Mascher T."/>
            <person name="Medema M.H."/>
            <person name="Devos D.P."/>
            <person name="Kaster A.-K."/>
            <person name="Ovreas L."/>
            <person name="Rohde M."/>
            <person name="Galperin M.Y."/>
            <person name="Jogler C."/>
        </authorList>
    </citation>
    <scope>NUCLEOTIDE SEQUENCE [LARGE SCALE GENOMIC DNA]</scope>
    <source>
        <strain evidence="4 5">V7</strain>
    </source>
</reference>
<dbReference type="AlphaFoldDB" id="A0A5C6G087"/>
<comment type="caution">
    <text evidence="4">The sequence shown here is derived from an EMBL/GenBank/DDBJ whole genome shotgun (WGS) entry which is preliminary data.</text>
</comment>
<comment type="similarity">
    <text evidence="1 2">Belongs to the Iojap/RsfS family.</text>
</comment>
<evidence type="ECO:0000313" key="4">
    <source>
        <dbReference type="EMBL" id="TWU66980.1"/>
    </source>
</evidence>
<name>A0A5C6G087_9PLAN</name>
<accession>A0A5C6G087</accession>
<organism evidence="4 5">
    <name type="scientific">Crateriforma conspicua</name>
    <dbReference type="NCBI Taxonomy" id="2527996"/>
    <lineage>
        <taxon>Bacteria</taxon>
        <taxon>Pseudomonadati</taxon>
        <taxon>Planctomycetota</taxon>
        <taxon>Planctomycetia</taxon>
        <taxon>Planctomycetales</taxon>
        <taxon>Planctomycetaceae</taxon>
        <taxon>Crateriforma</taxon>
    </lineage>
</organism>
<comment type="subunit">
    <text evidence="2">Interacts with ribosomal protein uL14 (rplN).</text>
</comment>
<gene>
    <name evidence="2 4" type="primary">rsfS</name>
    <name evidence="4" type="ORF">V7x_25520</name>
</gene>
<dbReference type="SUPFAM" id="SSF81301">
    <property type="entry name" value="Nucleotidyltransferase"/>
    <property type="match status" value="1"/>
</dbReference>
<dbReference type="GO" id="GO:0017148">
    <property type="term" value="P:negative regulation of translation"/>
    <property type="evidence" value="ECO:0007669"/>
    <property type="project" value="UniProtKB-UniRule"/>
</dbReference>
<dbReference type="GO" id="GO:0042256">
    <property type="term" value="P:cytosolic ribosome assembly"/>
    <property type="evidence" value="ECO:0007669"/>
    <property type="project" value="UniProtKB-UniRule"/>
</dbReference>
<feature type="compositionally biased region" description="Polar residues" evidence="3">
    <location>
        <begin position="30"/>
        <end position="64"/>
    </location>
</feature>
<evidence type="ECO:0000256" key="1">
    <source>
        <dbReference type="ARBA" id="ARBA00010574"/>
    </source>
</evidence>
<evidence type="ECO:0000256" key="3">
    <source>
        <dbReference type="SAM" id="MobiDB-lite"/>
    </source>
</evidence>
<comment type="subcellular location">
    <subcellularLocation>
        <location evidence="2">Cytoplasm</location>
    </subcellularLocation>
</comment>
<dbReference type="HAMAP" id="MF_01477">
    <property type="entry name" value="Iojap_RsfS"/>
    <property type="match status" value="1"/>
</dbReference>
<evidence type="ECO:0000256" key="2">
    <source>
        <dbReference type="HAMAP-Rule" id="MF_01477"/>
    </source>
</evidence>
<dbReference type="Gene3D" id="3.30.460.10">
    <property type="entry name" value="Beta Polymerase, domain 2"/>
    <property type="match status" value="1"/>
</dbReference>
<dbReference type="RefSeq" id="WP_197137079.1">
    <property type="nucleotide sequence ID" value="NZ_SJPZ01000001.1"/>
</dbReference>
<protein>
    <recommendedName>
        <fullName evidence="2">Ribosomal silencing factor RsfS</fullName>
    </recommendedName>
</protein>
<dbReference type="EMBL" id="SJPZ01000001">
    <property type="protein sequence ID" value="TWU66980.1"/>
    <property type="molecule type" value="Genomic_DNA"/>
</dbReference>
<feature type="region of interest" description="Disordered" evidence="3">
    <location>
        <begin position="28"/>
        <end position="64"/>
    </location>
</feature>
<dbReference type="InterPro" id="IPR043519">
    <property type="entry name" value="NT_sf"/>
</dbReference>
<dbReference type="Pfam" id="PF02410">
    <property type="entry name" value="RsfS"/>
    <property type="match status" value="1"/>
</dbReference>
<dbReference type="Proteomes" id="UP000316476">
    <property type="component" value="Unassembled WGS sequence"/>
</dbReference>
<dbReference type="GO" id="GO:0043023">
    <property type="term" value="F:ribosomal large subunit binding"/>
    <property type="evidence" value="ECO:0007669"/>
    <property type="project" value="TreeGrafter"/>
</dbReference>
<dbReference type="GO" id="GO:0005737">
    <property type="term" value="C:cytoplasm"/>
    <property type="evidence" value="ECO:0007669"/>
    <property type="project" value="UniProtKB-SubCell"/>
</dbReference>
<evidence type="ECO:0000313" key="5">
    <source>
        <dbReference type="Proteomes" id="UP000316476"/>
    </source>
</evidence>
<dbReference type="GO" id="GO:0090071">
    <property type="term" value="P:negative regulation of ribosome biogenesis"/>
    <property type="evidence" value="ECO:0007669"/>
    <property type="project" value="UniProtKB-UniRule"/>
</dbReference>
<sequence length="212" mass="23333">MTTEPVTTENDPGPASSIPFLRIEAVFVTESETPSNDGPELTPQTDASGDGDTGQQKSKPVSANQWMTTDSWAIRPLGLDGSRKLARAAMKVALENKADDALVLDVSGQSAEFDFFVVATGTSRRQLHAISEQIDDVLQKDLGDLRMGIEGYQESSWIVLDYGNVVIHLFDEDTRQYYDLESLWADAKCLRCEDLDLRPDGTEMTPPSESKD</sequence>
<keyword evidence="2" id="KW-0678">Repressor</keyword>
<comment type="function">
    <text evidence="2">Functions as a ribosomal silencing factor. Interacts with ribosomal protein uL14 (rplN), blocking formation of intersubunit bridge B8. Prevents association of the 30S and 50S ribosomal subunits and the formation of functional ribosomes, thus repressing translation.</text>
</comment>
<proteinExistence type="inferred from homology"/>
<dbReference type="PANTHER" id="PTHR21043:SF0">
    <property type="entry name" value="MITOCHONDRIAL ASSEMBLY OF RIBOSOMAL LARGE SUBUNIT PROTEIN 1"/>
    <property type="match status" value="1"/>
</dbReference>